<evidence type="ECO:0000313" key="1">
    <source>
        <dbReference type="EMBL" id="CCX05365.1"/>
    </source>
</evidence>
<keyword evidence="2" id="KW-1185">Reference proteome</keyword>
<sequence length="29" mass="3312">MSKNTGVVWEYARDISMPNRQRFIAGGRA</sequence>
<organism evidence="1 2">
    <name type="scientific">Pyronema omphalodes (strain CBS 100304)</name>
    <name type="common">Pyronema confluens</name>
    <dbReference type="NCBI Taxonomy" id="1076935"/>
    <lineage>
        <taxon>Eukaryota</taxon>
        <taxon>Fungi</taxon>
        <taxon>Dikarya</taxon>
        <taxon>Ascomycota</taxon>
        <taxon>Pezizomycotina</taxon>
        <taxon>Pezizomycetes</taxon>
        <taxon>Pezizales</taxon>
        <taxon>Pyronemataceae</taxon>
        <taxon>Pyronema</taxon>
    </lineage>
</organism>
<gene>
    <name evidence="1" type="ORF">PCON_04952</name>
</gene>
<dbReference type="AlphaFoldDB" id="U4L5N8"/>
<accession>U4L5N8</accession>
<protein>
    <submittedName>
        <fullName evidence="1">Uncharacterized protein</fullName>
    </submittedName>
</protein>
<reference evidence="1 2" key="1">
    <citation type="journal article" date="2013" name="PLoS Genet.">
        <title>The genome and development-dependent transcriptomes of Pyronema confluens: a window into fungal evolution.</title>
        <authorList>
            <person name="Traeger S."/>
            <person name="Altegoer F."/>
            <person name="Freitag M."/>
            <person name="Gabaldon T."/>
            <person name="Kempken F."/>
            <person name="Kumar A."/>
            <person name="Marcet-Houben M."/>
            <person name="Poggeler S."/>
            <person name="Stajich J.E."/>
            <person name="Nowrousian M."/>
        </authorList>
    </citation>
    <scope>NUCLEOTIDE SEQUENCE [LARGE SCALE GENOMIC DNA]</scope>
    <source>
        <strain evidence="2">CBS 100304</strain>
        <tissue evidence="1">Vegetative mycelium</tissue>
    </source>
</reference>
<proteinExistence type="predicted"/>
<evidence type="ECO:0000313" key="2">
    <source>
        <dbReference type="Proteomes" id="UP000018144"/>
    </source>
</evidence>
<dbReference type="Proteomes" id="UP000018144">
    <property type="component" value="Unassembled WGS sequence"/>
</dbReference>
<name>U4L5N8_PYROM</name>
<dbReference type="EMBL" id="HF935252">
    <property type="protein sequence ID" value="CCX05365.1"/>
    <property type="molecule type" value="Genomic_DNA"/>
</dbReference>